<evidence type="ECO:0000256" key="3">
    <source>
        <dbReference type="ARBA" id="ARBA00023159"/>
    </source>
</evidence>
<evidence type="ECO:0000313" key="7">
    <source>
        <dbReference type="Proteomes" id="UP000035963"/>
    </source>
</evidence>
<gene>
    <name evidence="6" type="ORF">EOS_02215</name>
</gene>
<dbReference type="Gene3D" id="1.10.10.60">
    <property type="entry name" value="Homeodomain-like"/>
    <property type="match status" value="2"/>
</dbReference>
<keyword evidence="1" id="KW-0805">Transcription regulation</keyword>
<keyword evidence="3" id="KW-0010">Activator</keyword>
<name>A0A0J1D594_9BURK</name>
<dbReference type="Pfam" id="PF12833">
    <property type="entry name" value="HTH_18"/>
    <property type="match status" value="1"/>
</dbReference>
<reference evidence="6 7" key="1">
    <citation type="journal article" date="2015" name="Genome Announc.">
        <title>Draft Genome Sequence of Burkholderia sp. Strain PML1(12), an Ectomycorrhizosphere-Inhabiting Bacterium with Effective Mineral-Weathering Ability.</title>
        <authorList>
            <person name="Uroz S."/>
            <person name="Oger P."/>
        </authorList>
    </citation>
    <scope>NUCLEOTIDE SEQUENCE [LARGE SCALE GENOMIC DNA]</scope>
    <source>
        <strain evidence="7">PML1(12)</strain>
    </source>
</reference>
<dbReference type="InterPro" id="IPR018062">
    <property type="entry name" value="HTH_AraC-typ_CS"/>
</dbReference>
<organism evidence="6 7">
    <name type="scientific">Caballeronia mineralivorans PML1(12)</name>
    <dbReference type="NCBI Taxonomy" id="908627"/>
    <lineage>
        <taxon>Bacteria</taxon>
        <taxon>Pseudomonadati</taxon>
        <taxon>Pseudomonadota</taxon>
        <taxon>Betaproteobacteria</taxon>
        <taxon>Burkholderiales</taxon>
        <taxon>Burkholderiaceae</taxon>
        <taxon>Caballeronia</taxon>
    </lineage>
</organism>
<dbReference type="GO" id="GO:0043565">
    <property type="term" value="F:sequence-specific DNA binding"/>
    <property type="evidence" value="ECO:0007669"/>
    <property type="project" value="InterPro"/>
</dbReference>
<dbReference type="InterPro" id="IPR020449">
    <property type="entry name" value="Tscrpt_reg_AraC-type_HTH"/>
</dbReference>
<dbReference type="Proteomes" id="UP000035963">
    <property type="component" value="Unassembled WGS sequence"/>
</dbReference>
<dbReference type="AlphaFoldDB" id="A0A0J1D594"/>
<protein>
    <submittedName>
        <fullName evidence="6">AraC family transcriptional regulator</fullName>
    </submittedName>
</protein>
<dbReference type="EMBL" id="AEJF01000011">
    <property type="protein sequence ID" value="KLU27840.1"/>
    <property type="molecule type" value="Genomic_DNA"/>
</dbReference>
<dbReference type="GO" id="GO:0003700">
    <property type="term" value="F:DNA-binding transcription factor activity"/>
    <property type="evidence" value="ECO:0007669"/>
    <property type="project" value="InterPro"/>
</dbReference>
<dbReference type="PROSITE" id="PS01124">
    <property type="entry name" value="HTH_ARAC_FAMILY_2"/>
    <property type="match status" value="1"/>
</dbReference>
<evidence type="ECO:0000259" key="5">
    <source>
        <dbReference type="PROSITE" id="PS01124"/>
    </source>
</evidence>
<dbReference type="InterPro" id="IPR050204">
    <property type="entry name" value="AraC_XylS_family_regulators"/>
</dbReference>
<dbReference type="InterPro" id="IPR037923">
    <property type="entry name" value="HTH-like"/>
</dbReference>
<dbReference type="InterPro" id="IPR018060">
    <property type="entry name" value="HTH_AraC"/>
</dbReference>
<dbReference type="InterPro" id="IPR009057">
    <property type="entry name" value="Homeodomain-like_sf"/>
</dbReference>
<evidence type="ECO:0000256" key="1">
    <source>
        <dbReference type="ARBA" id="ARBA00023015"/>
    </source>
</evidence>
<accession>A0A0J1D594</accession>
<dbReference type="SMART" id="SM00342">
    <property type="entry name" value="HTH_ARAC"/>
    <property type="match status" value="1"/>
</dbReference>
<evidence type="ECO:0000256" key="2">
    <source>
        <dbReference type="ARBA" id="ARBA00023125"/>
    </source>
</evidence>
<keyword evidence="7" id="KW-1185">Reference proteome</keyword>
<evidence type="ECO:0000313" key="6">
    <source>
        <dbReference type="EMBL" id="KLU27840.1"/>
    </source>
</evidence>
<keyword evidence="4" id="KW-0804">Transcription</keyword>
<dbReference type="OrthoDB" id="9816344at2"/>
<feature type="domain" description="HTH araC/xylS-type" evidence="5">
    <location>
        <begin position="173"/>
        <end position="271"/>
    </location>
</feature>
<proteinExistence type="predicted"/>
<keyword evidence="2" id="KW-0238">DNA-binding</keyword>
<dbReference type="PATRIC" id="fig|908627.4.peg.483"/>
<dbReference type="PROSITE" id="PS00041">
    <property type="entry name" value="HTH_ARAC_FAMILY_1"/>
    <property type="match status" value="1"/>
</dbReference>
<sequence>MLRVLEPGDYFGTPTQRYRDDGISIVETDFATDLVIPQHEHVNPFFCFVLDGRGTRSWPARHGNNGPMSLTLFPAGLPHENCWYGAGGKALHVEFSSLWLQRLGGRTRILDCPNDFVGGTPVSLVRRLVRECREQDSATSLAVEGLVLELLAACERSGGSTAATVTGSRRWLARVEALLLERFHEALTLDEIAADIHVSADHLTREFRKHFGVTVGEYVRQIRVDFACAQLASGRQSLAAIAEAAGFADQSHFTRVFRRRMGVTPAVYRSQLRGDRSCSKD</sequence>
<comment type="caution">
    <text evidence="6">The sequence shown here is derived from an EMBL/GenBank/DDBJ whole genome shotgun (WGS) entry which is preliminary data.</text>
</comment>
<dbReference type="PANTHER" id="PTHR46796">
    <property type="entry name" value="HTH-TYPE TRANSCRIPTIONAL ACTIVATOR RHAS-RELATED"/>
    <property type="match status" value="1"/>
</dbReference>
<dbReference type="PRINTS" id="PR00032">
    <property type="entry name" value="HTHARAC"/>
</dbReference>
<evidence type="ECO:0000256" key="4">
    <source>
        <dbReference type="ARBA" id="ARBA00023163"/>
    </source>
</evidence>
<dbReference type="SUPFAM" id="SSF51215">
    <property type="entry name" value="Regulatory protein AraC"/>
    <property type="match status" value="1"/>
</dbReference>
<dbReference type="SUPFAM" id="SSF46689">
    <property type="entry name" value="Homeodomain-like"/>
    <property type="match status" value="2"/>
</dbReference>